<evidence type="ECO:0000313" key="1">
    <source>
        <dbReference type="EMBL" id="RED98365.1"/>
    </source>
</evidence>
<comment type="caution">
    <text evidence="1">The sequence shown here is derived from an EMBL/GenBank/DDBJ whole genome shotgun (WGS) entry which is preliminary data.</text>
</comment>
<keyword evidence="2" id="KW-1185">Reference proteome</keyword>
<proteinExistence type="predicted"/>
<protein>
    <submittedName>
        <fullName evidence="1">Uncharacterized protein</fullName>
    </submittedName>
</protein>
<evidence type="ECO:0000313" key="2">
    <source>
        <dbReference type="Proteomes" id="UP000256779"/>
    </source>
</evidence>
<reference evidence="1 2" key="1">
    <citation type="submission" date="2018-07" db="EMBL/GenBank/DDBJ databases">
        <title>Genomic Encyclopedia of Type Strains, Phase IV (KMG-IV): sequencing the most valuable type-strain genomes for metagenomic binning, comparative biology and taxonomic classification.</title>
        <authorList>
            <person name="Goeker M."/>
        </authorList>
    </citation>
    <scope>NUCLEOTIDE SEQUENCE [LARGE SCALE GENOMIC DNA]</scope>
    <source>
        <strain evidence="1 2">DSM 4134</strain>
    </source>
</reference>
<sequence length="38" mass="4157">MILILHLTEVGVNKCNQTYQNSGLDEIVVHVGTGCRSN</sequence>
<accession>A0A3D9L1W4</accession>
<dbReference type="AlphaFoldDB" id="A0A3D9L1W4"/>
<gene>
    <name evidence="1" type="ORF">C7460_11035</name>
</gene>
<dbReference type="Proteomes" id="UP000256779">
    <property type="component" value="Unassembled WGS sequence"/>
</dbReference>
<dbReference type="EMBL" id="QREG01000010">
    <property type="protein sequence ID" value="RED98365.1"/>
    <property type="molecule type" value="Genomic_DNA"/>
</dbReference>
<name>A0A3D9L1W4_MARFU</name>
<organism evidence="1 2">
    <name type="scientific">Marinoscillum furvescens DSM 4134</name>
    <dbReference type="NCBI Taxonomy" id="1122208"/>
    <lineage>
        <taxon>Bacteria</taxon>
        <taxon>Pseudomonadati</taxon>
        <taxon>Bacteroidota</taxon>
        <taxon>Cytophagia</taxon>
        <taxon>Cytophagales</taxon>
        <taxon>Reichenbachiellaceae</taxon>
        <taxon>Marinoscillum</taxon>
    </lineage>
</organism>